<sequence length="245" mass="27967">MKKFSLKVSDHLLHYVYRLVDPRNGETFYVGKGKANRVFQHMAGEKLSSDEDDTSEKIKRIREIHRLGLEVLPIIHRHGLDEKTAFEIEAALLDAYFGTTNISGGHHSDERGVMHPEELIIRYEAQVADFDPNTPILMINVNKSIEERSSILEAVRYSWKVSLSKARQAKYVLAVQQGLIVGAFEPQEWYKATPENFPGLSEERAKRFGFVGKEAPSAIKEKYIGKRVPDAYRKRGSANPIKYSY</sequence>
<gene>
    <name evidence="2" type="ORF">DI626_01370</name>
</gene>
<dbReference type="CDD" id="cd10440">
    <property type="entry name" value="GIY-YIG_COG3680"/>
    <property type="match status" value="1"/>
</dbReference>
<reference evidence="2 3" key="1">
    <citation type="submission" date="2017-08" db="EMBL/GenBank/DDBJ databases">
        <title>Infants hospitalized years apart are colonized by the same room-sourced microbial strains.</title>
        <authorList>
            <person name="Brooks B."/>
            <person name="Olm M.R."/>
            <person name="Firek B.A."/>
            <person name="Baker R."/>
            <person name="Thomas B.C."/>
            <person name="Morowitz M.J."/>
            <person name="Banfield J.F."/>
        </authorList>
    </citation>
    <scope>NUCLEOTIDE SEQUENCE [LARGE SCALE GENOMIC DNA]</scope>
    <source>
        <strain evidence="2">S2_018_000_R2_104</strain>
    </source>
</reference>
<dbReference type="EMBL" id="QFNK01000012">
    <property type="protein sequence ID" value="PZO88632.1"/>
    <property type="molecule type" value="Genomic_DNA"/>
</dbReference>
<accession>A0A2W5A611</accession>
<name>A0A2W5A611_9BACT</name>
<evidence type="ECO:0000259" key="1">
    <source>
        <dbReference type="PROSITE" id="PS50164"/>
    </source>
</evidence>
<dbReference type="Pfam" id="PF22945">
    <property type="entry name" value="LEM-3_GIY-YIG"/>
    <property type="match status" value="1"/>
</dbReference>
<dbReference type="AlphaFoldDB" id="A0A2W5A611"/>
<comment type="caution">
    <text evidence="2">The sequence shown here is derived from an EMBL/GenBank/DDBJ whole genome shotgun (WGS) entry which is preliminary data.</text>
</comment>
<organism evidence="2 3">
    <name type="scientific">Micavibrio aeruginosavorus</name>
    <dbReference type="NCBI Taxonomy" id="349221"/>
    <lineage>
        <taxon>Bacteria</taxon>
        <taxon>Pseudomonadati</taxon>
        <taxon>Bdellovibrionota</taxon>
        <taxon>Bdellovibrionia</taxon>
        <taxon>Bdellovibrionales</taxon>
        <taxon>Pseudobdellovibrionaceae</taxon>
        <taxon>Micavibrio</taxon>
    </lineage>
</organism>
<evidence type="ECO:0000313" key="2">
    <source>
        <dbReference type="EMBL" id="PZO88632.1"/>
    </source>
</evidence>
<protein>
    <recommendedName>
        <fullName evidence="1">GIY-YIG domain-containing protein</fullName>
    </recommendedName>
</protein>
<proteinExistence type="predicted"/>
<feature type="domain" description="GIY-YIG" evidence="1">
    <location>
        <begin position="12"/>
        <end position="102"/>
    </location>
</feature>
<dbReference type="Proteomes" id="UP000249557">
    <property type="component" value="Unassembled WGS sequence"/>
</dbReference>
<dbReference type="PROSITE" id="PS50164">
    <property type="entry name" value="GIY_YIG"/>
    <property type="match status" value="1"/>
</dbReference>
<dbReference type="InterPro" id="IPR000305">
    <property type="entry name" value="GIY-YIG_endonuc"/>
</dbReference>
<evidence type="ECO:0000313" key="3">
    <source>
        <dbReference type="Proteomes" id="UP000249557"/>
    </source>
</evidence>